<proteinExistence type="inferred from homology"/>
<name>A0A2U1NWX5_ARTAN</name>
<reference evidence="6 7" key="1">
    <citation type="journal article" date="2018" name="Mol. Plant">
        <title>The genome of Artemisia annua provides insight into the evolution of Asteraceae family and artemisinin biosynthesis.</title>
        <authorList>
            <person name="Shen Q."/>
            <person name="Zhang L."/>
            <person name="Liao Z."/>
            <person name="Wang S."/>
            <person name="Yan T."/>
            <person name="Shi P."/>
            <person name="Liu M."/>
            <person name="Fu X."/>
            <person name="Pan Q."/>
            <person name="Wang Y."/>
            <person name="Lv Z."/>
            <person name="Lu X."/>
            <person name="Zhang F."/>
            <person name="Jiang W."/>
            <person name="Ma Y."/>
            <person name="Chen M."/>
            <person name="Hao X."/>
            <person name="Li L."/>
            <person name="Tang Y."/>
            <person name="Lv G."/>
            <person name="Zhou Y."/>
            <person name="Sun X."/>
            <person name="Brodelius P.E."/>
            <person name="Rose J.K.C."/>
            <person name="Tang K."/>
        </authorList>
    </citation>
    <scope>NUCLEOTIDE SEQUENCE [LARGE SCALE GENOMIC DNA]</scope>
    <source>
        <strain evidence="7">cv. Huhao1</strain>
        <tissue evidence="6">Leaf</tissue>
    </source>
</reference>
<dbReference type="SUPFAM" id="SSF53335">
    <property type="entry name" value="S-adenosyl-L-methionine-dependent methyltransferases"/>
    <property type="match status" value="1"/>
</dbReference>
<keyword evidence="7" id="KW-1185">Reference proteome</keyword>
<organism evidence="6 7">
    <name type="scientific">Artemisia annua</name>
    <name type="common">Sweet wormwood</name>
    <dbReference type="NCBI Taxonomy" id="35608"/>
    <lineage>
        <taxon>Eukaryota</taxon>
        <taxon>Viridiplantae</taxon>
        <taxon>Streptophyta</taxon>
        <taxon>Embryophyta</taxon>
        <taxon>Tracheophyta</taxon>
        <taxon>Spermatophyta</taxon>
        <taxon>Magnoliopsida</taxon>
        <taxon>eudicotyledons</taxon>
        <taxon>Gunneridae</taxon>
        <taxon>Pentapetalae</taxon>
        <taxon>asterids</taxon>
        <taxon>campanulids</taxon>
        <taxon>Asterales</taxon>
        <taxon>Asteraceae</taxon>
        <taxon>Asteroideae</taxon>
        <taxon>Anthemideae</taxon>
        <taxon>Artemisiinae</taxon>
        <taxon>Artemisia</taxon>
    </lineage>
</organism>
<evidence type="ECO:0000256" key="2">
    <source>
        <dbReference type="ARBA" id="ARBA00022603"/>
    </source>
</evidence>
<dbReference type="Gene3D" id="3.40.50.150">
    <property type="entry name" value="Vaccinia Virus protein VP39"/>
    <property type="match status" value="1"/>
</dbReference>
<sequence length="167" mass="18608">MAVIMPRKGTHRNALGQVPEDLDNNTLNIYVSKTSPPNVFQAYEKQFHTDFTKFLQMRSEEIVHGGRMVLTLNGWSIADSISDGSGCLLNLLGQTILDMDKECMFGTAEWRSKVAEKWSSFCLVGTPYCSYKVAGKWAALCLFGTAKGVLRWLRSGMLYGCLGQVHC</sequence>
<dbReference type="OrthoDB" id="1523883at2759"/>
<dbReference type="GO" id="GO:0032259">
    <property type="term" value="P:methylation"/>
    <property type="evidence" value="ECO:0007669"/>
    <property type="project" value="UniProtKB-KW"/>
</dbReference>
<protein>
    <submittedName>
        <fullName evidence="6">SAM dependent carboxyl methyltransferase</fullName>
    </submittedName>
</protein>
<comment type="similarity">
    <text evidence="1">Belongs to the methyltransferase superfamily. Type-7 methyltransferase family.</text>
</comment>
<keyword evidence="2 6" id="KW-0489">Methyltransferase</keyword>
<dbReference type="Gene3D" id="1.10.1200.270">
    <property type="entry name" value="Methyltransferase, alpha-helical capping domain"/>
    <property type="match status" value="1"/>
</dbReference>
<evidence type="ECO:0000256" key="1">
    <source>
        <dbReference type="ARBA" id="ARBA00007967"/>
    </source>
</evidence>
<evidence type="ECO:0000313" key="6">
    <source>
        <dbReference type="EMBL" id="PWA77967.1"/>
    </source>
</evidence>
<dbReference type="InterPro" id="IPR042086">
    <property type="entry name" value="MeTrfase_capping"/>
</dbReference>
<gene>
    <name evidence="6" type="ORF">CTI12_AA220640</name>
</gene>
<keyword evidence="4" id="KW-0479">Metal-binding</keyword>
<dbReference type="InterPro" id="IPR005299">
    <property type="entry name" value="MeTrfase_7"/>
</dbReference>
<dbReference type="InterPro" id="IPR029063">
    <property type="entry name" value="SAM-dependent_MTases_sf"/>
</dbReference>
<evidence type="ECO:0000256" key="5">
    <source>
        <dbReference type="ARBA" id="ARBA00022842"/>
    </source>
</evidence>
<dbReference type="GO" id="GO:0046872">
    <property type="term" value="F:metal ion binding"/>
    <property type="evidence" value="ECO:0007669"/>
    <property type="project" value="UniProtKB-KW"/>
</dbReference>
<dbReference type="Proteomes" id="UP000245207">
    <property type="component" value="Unassembled WGS sequence"/>
</dbReference>
<dbReference type="Pfam" id="PF03492">
    <property type="entry name" value="Methyltransf_7"/>
    <property type="match status" value="1"/>
</dbReference>
<dbReference type="GO" id="GO:0008168">
    <property type="term" value="F:methyltransferase activity"/>
    <property type="evidence" value="ECO:0007669"/>
    <property type="project" value="UniProtKB-KW"/>
</dbReference>
<evidence type="ECO:0000256" key="3">
    <source>
        <dbReference type="ARBA" id="ARBA00022679"/>
    </source>
</evidence>
<dbReference type="EMBL" id="PKPP01002052">
    <property type="protein sequence ID" value="PWA77967.1"/>
    <property type="molecule type" value="Genomic_DNA"/>
</dbReference>
<dbReference type="PANTHER" id="PTHR31009">
    <property type="entry name" value="S-ADENOSYL-L-METHIONINE:CARBOXYL METHYLTRANSFERASE FAMILY PROTEIN"/>
    <property type="match status" value="1"/>
</dbReference>
<evidence type="ECO:0000313" key="7">
    <source>
        <dbReference type="Proteomes" id="UP000245207"/>
    </source>
</evidence>
<accession>A0A2U1NWX5</accession>
<dbReference type="AlphaFoldDB" id="A0A2U1NWX5"/>
<comment type="caution">
    <text evidence="6">The sequence shown here is derived from an EMBL/GenBank/DDBJ whole genome shotgun (WGS) entry which is preliminary data.</text>
</comment>
<keyword evidence="3 6" id="KW-0808">Transferase</keyword>
<keyword evidence="5" id="KW-0460">Magnesium</keyword>
<evidence type="ECO:0000256" key="4">
    <source>
        <dbReference type="ARBA" id="ARBA00022723"/>
    </source>
</evidence>
<dbReference type="STRING" id="35608.A0A2U1NWX5"/>